<feature type="region of interest" description="Disordered" evidence="5">
    <location>
        <begin position="278"/>
        <end position="303"/>
    </location>
</feature>
<evidence type="ECO:0000313" key="8">
    <source>
        <dbReference type="EMBL" id="KAF6134621.1"/>
    </source>
</evidence>
<protein>
    <recommendedName>
        <fullName evidence="10">BRCT domain-containing protein</fullName>
    </recommendedName>
</protein>
<evidence type="ECO:0000256" key="5">
    <source>
        <dbReference type="SAM" id="MobiDB-lite"/>
    </source>
</evidence>
<feature type="domain" description="BRCT" evidence="7">
    <location>
        <begin position="116"/>
        <end position="200"/>
    </location>
</feature>
<feature type="compositionally biased region" description="Basic and acidic residues" evidence="5">
    <location>
        <begin position="947"/>
        <end position="976"/>
    </location>
</feature>
<evidence type="ECO:0000259" key="6">
    <source>
        <dbReference type="PROSITE" id="PS50016"/>
    </source>
</evidence>
<evidence type="ECO:0000256" key="1">
    <source>
        <dbReference type="ARBA" id="ARBA00022723"/>
    </source>
</evidence>
<keyword evidence="3" id="KW-0862">Zinc</keyword>
<feature type="compositionally biased region" description="Basic and acidic residues" evidence="5">
    <location>
        <begin position="987"/>
        <end position="1001"/>
    </location>
</feature>
<dbReference type="InterPro" id="IPR011011">
    <property type="entry name" value="Znf_FYVE_PHD"/>
</dbReference>
<feature type="compositionally biased region" description="Basic and acidic residues" evidence="5">
    <location>
        <begin position="1009"/>
        <end position="1021"/>
    </location>
</feature>
<dbReference type="GO" id="GO:0008270">
    <property type="term" value="F:zinc ion binding"/>
    <property type="evidence" value="ECO:0007669"/>
    <property type="project" value="UniProtKB-KW"/>
</dbReference>
<dbReference type="InterPro" id="IPR019787">
    <property type="entry name" value="Znf_PHD-finger"/>
</dbReference>
<feature type="compositionally biased region" description="Basic and acidic residues" evidence="5">
    <location>
        <begin position="733"/>
        <end position="745"/>
    </location>
</feature>
<dbReference type="PANTHER" id="PTHR47181:SF2">
    <property type="entry name" value="BRCA1 C TERMINUS DOMAIN CONTAINING PROTEIN, EXPRESSED"/>
    <property type="match status" value="1"/>
</dbReference>
<evidence type="ECO:0000313" key="9">
    <source>
        <dbReference type="Proteomes" id="UP000541444"/>
    </source>
</evidence>
<comment type="caution">
    <text evidence="8">The sequence shown here is derived from an EMBL/GenBank/DDBJ whole genome shotgun (WGS) entry which is preliminary data.</text>
</comment>
<accession>A0A7J7KW81</accession>
<dbReference type="PANTHER" id="PTHR47181">
    <property type="entry name" value="BRCA1 C TERMINUS DOMAIN CONTAINING PROTEIN, EXPRESSED"/>
    <property type="match status" value="1"/>
</dbReference>
<evidence type="ECO:0000256" key="2">
    <source>
        <dbReference type="ARBA" id="ARBA00022771"/>
    </source>
</evidence>
<feature type="compositionally biased region" description="Basic residues" evidence="5">
    <location>
        <begin position="878"/>
        <end position="887"/>
    </location>
</feature>
<dbReference type="Proteomes" id="UP000541444">
    <property type="component" value="Unassembled WGS sequence"/>
</dbReference>
<dbReference type="PROSITE" id="PS50016">
    <property type="entry name" value="ZF_PHD_2"/>
    <property type="match status" value="1"/>
</dbReference>
<evidence type="ECO:0000256" key="3">
    <source>
        <dbReference type="ARBA" id="ARBA00022833"/>
    </source>
</evidence>
<reference evidence="8 9" key="1">
    <citation type="journal article" date="2020" name="IScience">
        <title>Genome Sequencing of the Endangered Kingdonia uniflora (Circaeasteraceae, Ranunculales) Reveals Potential Mechanisms of Evolutionary Specialization.</title>
        <authorList>
            <person name="Sun Y."/>
            <person name="Deng T."/>
            <person name="Zhang A."/>
            <person name="Moore M.J."/>
            <person name="Landis J.B."/>
            <person name="Lin N."/>
            <person name="Zhang H."/>
            <person name="Zhang X."/>
            <person name="Huang J."/>
            <person name="Zhang X."/>
            <person name="Sun H."/>
            <person name="Wang H."/>
        </authorList>
    </citation>
    <scope>NUCLEOTIDE SEQUENCE [LARGE SCALE GENOMIC DNA]</scope>
    <source>
        <strain evidence="8">TB1705</strain>
        <tissue evidence="8">Leaf</tissue>
    </source>
</reference>
<gene>
    <name evidence="8" type="ORF">GIB67_022908</name>
</gene>
<feature type="region of interest" description="Disordered" evidence="5">
    <location>
        <begin position="616"/>
        <end position="643"/>
    </location>
</feature>
<dbReference type="EMBL" id="JACGCM010002831">
    <property type="protein sequence ID" value="KAF6134621.1"/>
    <property type="molecule type" value="Genomic_DNA"/>
</dbReference>
<organism evidence="8 9">
    <name type="scientific">Kingdonia uniflora</name>
    <dbReference type="NCBI Taxonomy" id="39325"/>
    <lineage>
        <taxon>Eukaryota</taxon>
        <taxon>Viridiplantae</taxon>
        <taxon>Streptophyta</taxon>
        <taxon>Embryophyta</taxon>
        <taxon>Tracheophyta</taxon>
        <taxon>Spermatophyta</taxon>
        <taxon>Magnoliopsida</taxon>
        <taxon>Ranunculales</taxon>
        <taxon>Circaeasteraceae</taxon>
        <taxon>Kingdonia</taxon>
    </lineage>
</organism>
<dbReference type="PROSITE" id="PS50172">
    <property type="entry name" value="BRCT"/>
    <property type="match status" value="2"/>
</dbReference>
<dbReference type="OrthoDB" id="1935339at2759"/>
<feature type="domain" description="PHD-type" evidence="6">
    <location>
        <begin position="1317"/>
        <end position="1373"/>
    </location>
</feature>
<evidence type="ECO:0000259" key="7">
    <source>
        <dbReference type="PROSITE" id="PS50172"/>
    </source>
</evidence>
<proteinExistence type="predicted"/>
<feature type="region of interest" description="Disordered" evidence="5">
    <location>
        <begin position="843"/>
        <end position="891"/>
    </location>
</feature>
<dbReference type="InterPro" id="IPR001965">
    <property type="entry name" value="Znf_PHD"/>
</dbReference>
<dbReference type="InterPro" id="IPR013083">
    <property type="entry name" value="Znf_RING/FYVE/PHD"/>
</dbReference>
<dbReference type="InterPro" id="IPR044254">
    <property type="entry name" value="At4g02110-like"/>
</dbReference>
<dbReference type="SUPFAM" id="SSF52113">
    <property type="entry name" value="BRCT domain"/>
    <property type="match status" value="3"/>
</dbReference>
<feature type="region of interest" description="Disordered" evidence="5">
    <location>
        <begin position="733"/>
        <end position="752"/>
    </location>
</feature>
<sequence>MFQIEEDSPLRYSPSQIFHDIHFALLGFDPIEEPEVRSKLVNGGGVDIGKYGAGCTHLIIDKIVYDDPICVAARSDEKVVVTALWVDYSLDVGVTFDPSLVLFRPVKDLNGIPGAKSLCICLTGYQRQYRDDIMIMAGLMGASFSKPLVPNKVTHLICYDFESQKYQLAKMMKKIKLVNHRWLEDCLKAWEILPESSYNQSGYELEMMEAEAKDSEEETEDRNIEQFGERNVTSSRNLSGSSISKASVLVKQLGEVAKPQQTVYAPKILSDITKDIGDDKRLLSTPGKESNPAKAREYDRNKKSLEKLSTQVSGACCGDPMDSAGSFPFGGAPELRKESSGVGFNQMAAQRSPQSEAGKRSNLCYMRKTPMSFPVSVSSETSSHIHGRAQANNDLDFEGIIIENKDIHSHHGGETSALPMKRKATLSVTSSIPPTVNLKTSAKGIPSTNTSLERYMMSPLQMKSSPSPKNNCDISNQIDVKNIIEKSDNLPGYSNSKNKSLKREPLGKKILISESTEFPAEVKVDFTSSKSTAVTSCGDLKHSTVATNPGEDSRESKLDNFLSGRTVESQKQQKDGKISCINIKNSESNRTISPGNHGVWKRIENETSSRILTKKTVAKRTSGSRPKLSLDGANTNKGSLYVDKHSNEGAMRPEEGIEGAEYRNTDGVKPVVGPKFIKDANRKEKMKGVLSSANKVQDKIVSMDDDTEAPEQDSDRIEIEKRVEIADPISRFEESKTEKLERTIDSADGIDEDSASTDIATIGCGKDVVEQEKAIDGKETEAVYLKEGEQMTKRRKLISSKNKDSPIYIVKQTASSGKDKVGVELQIKTDVVKMKENAKRVQLTASKRKSEALSLSKTKKAIDAEDEMSNSNEDLRERRKHVSHKSKNIPVSVNKEREISAIDMELDKCKKKFDEKLEVGKVKGPEHPAKKKESKVISVNRPVKPLDAGKKSKTDEKTKVEKTKGVDKPEISRYAEENENNSSEMMEVEKAKQVGRPESKSKSKALSVHKPEKSVAVKDNKPIGNGDLSVDTGKNRMENAAFKSSERSMKVNSNFGGTDLDKMQSSDLVCSEPVWFFLSGSRPERKEFRKVIRQLKGRLCRDSHHWSYQATHFIVPDPVRRTEKFFAAAASGRWILKTEYLTASNQARTFLAEEPYEWFRNGLIEDGAINLEAPRKWRLLRERTGHGAFYGMRIIIYGECFTPPLDTLKRVIKAGDGTILATAPPYTRFLKSDVDYAIVSSTMPRVDSWVQEFLRHEIPCIAADYLVDFVCKPGYSLEKHVLYNTHAWAEKSFNNLLSRSEEIYEVSTPKKDDGDFDISCEVCGSDNRGEVLLICGSEDGSLGCGIGTHIDCCDPPLEAVPEEDWFCAKCSETINNTKQSKGSKKKSSVSKRK</sequence>
<dbReference type="SMART" id="SM00292">
    <property type="entry name" value="BRCT"/>
    <property type="match status" value="4"/>
</dbReference>
<dbReference type="Pfam" id="PF00628">
    <property type="entry name" value="PHD"/>
    <property type="match status" value="1"/>
</dbReference>
<keyword evidence="1" id="KW-0479">Metal-binding</keyword>
<dbReference type="CDD" id="cd17738">
    <property type="entry name" value="BRCT_TopBP1_rpt7"/>
    <property type="match status" value="1"/>
</dbReference>
<evidence type="ECO:0000256" key="4">
    <source>
        <dbReference type="PROSITE-ProRule" id="PRU00146"/>
    </source>
</evidence>
<dbReference type="Gene3D" id="3.30.40.10">
    <property type="entry name" value="Zinc/RING finger domain, C3HC4 (zinc finger)"/>
    <property type="match status" value="1"/>
</dbReference>
<keyword evidence="2 4" id="KW-0863">Zinc-finger</keyword>
<feature type="domain" description="BRCT" evidence="7">
    <location>
        <begin position="1076"/>
        <end position="1158"/>
    </location>
</feature>
<dbReference type="InterPro" id="IPR036420">
    <property type="entry name" value="BRCT_dom_sf"/>
</dbReference>
<evidence type="ECO:0008006" key="10">
    <source>
        <dbReference type="Google" id="ProtNLM"/>
    </source>
</evidence>
<dbReference type="Gene3D" id="3.40.50.10190">
    <property type="entry name" value="BRCT domain"/>
    <property type="match status" value="4"/>
</dbReference>
<dbReference type="Pfam" id="PF00533">
    <property type="entry name" value="BRCT"/>
    <property type="match status" value="1"/>
</dbReference>
<dbReference type="SUPFAM" id="SSF57903">
    <property type="entry name" value="FYVE/PHD zinc finger"/>
    <property type="match status" value="1"/>
</dbReference>
<dbReference type="Pfam" id="PF12738">
    <property type="entry name" value="PTCB-BRCT"/>
    <property type="match status" value="1"/>
</dbReference>
<feature type="compositionally biased region" description="Basic and acidic residues" evidence="5">
    <location>
        <begin position="294"/>
        <end position="303"/>
    </location>
</feature>
<dbReference type="InterPro" id="IPR001357">
    <property type="entry name" value="BRCT_dom"/>
</dbReference>
<feature type="region of interest" description="Disordered" evidence="5">
    <location>
        <begin position="923"/>
        <end position="1032"/>
    </location>
</feature>
<keyword evidence="9" id="KW-1185">Reference proteome</keyword>
<dbReference type="SMART" id="SM00249">
    <property type="entry name" value="PHD"/>
    <property type="match status" value="1"/>
</dbReference>
<name>A0A7J7KW81_9MAGN</name>